<accession>A0A835LN47</accession>
<evidence type="ECO:0000259" key="1">
    <source>
        <dbReference type="Pfam" id="PF03948"/>
    </source>
</evidence>
<evidence type="ECO:0000313" key="2">
    <source>
        <dbReference type="EMBL" id="KAF9597534.1"/>
    </source>
</evidence>
<dbReference type="OrthoDB" id="5555409at2759"/>
<feature type="domain" description="Large ribosomal subunit protein bL9 C-terminal" evidence="1">
    <location>
        <begin position="107"/>
        <end position="143"/>
    </location>
</feature>
<dbReference type="EMBL" id="JADFTS010000007">
    <property type="protein sequence ID" value="KAF9597534.1"/>
    <property type="molecule type" value="Genomic_DNA"/>
</dbReference>
<sequence>MLNLIRMKTPSIKQTTEALQSEHPIEGGVDISSEDTQILYKTANAVESTRGFEGVALKQDQVVDDDAVNQPVLDPNEAIVLSIESVPKTPKNSSSIGNEDVILPAKDVDKRFVSLPEIRETGEYIAELKLHPEVTARIRVNVYAN</sequence>
<proteinExistence type="predicted"/>
<dbReference type="InterPro" id="IPR036791">
    <property type="entry name" value="Ribosomal_bL9_C_sf"/>
</dbReference>
<keyword evidence="3" id="KW-1185">Reference proteome</keyword>
<name>A0A835LN47_9MAGN</name>
<evidence type="ECO:0000313" key="3">
    <source>
        <dbReference type="Proteomes" id="UP000631114"/>
    </source>
</evidence>
<organism evidence="2 3">
    <name type="scientific">Coptis chinensis</name>
    <dbReference type="NCBI Taxonomy" id="261450"/>
    <lineage>
        <taxon>Eukaryota</taxon>
        <taxon>Viridiplantae</taxon>
        <taxon>Streptophyta</taxon>
        <taxon>Embryophyta</taxon>
        <taxon>Tracheophyta</taxon>
        <taxon>Spermatophyta</taxon>
        <taxon>Magnoliopsida</taxon>
        <taxon>Ranunculales</taxon>
        <taxon>Ranunculaceae</taxon>
        <taxon>Coptidoideae</taxon>
        <taxon>Coptis</taxon>
    </lineage>
</organism>
<dbReference type="Gene3D" id="3.10.430.100">
    <property type="entry name" value="Ribosomal protein L9, C-terminal domain"/>
    <property type="match status" value="1"/>
</dbReference>
<dbReference type="AlphaFoldDB" id="A0A835LN47"/>
<dbReference type="Pfam" id="PF03948">
    <property type="entry name" value="Ribosomal_L9_C"/>
    <property type="match status" value="1"/>
</dbReference>
<protein>
    <recommendedName>
        <fullName evidence="1">Large ribosomal subunit protein bL9 C-terminal domain-containing protein</fullName>
    </recommendedName>
</protein>
<gene>
    <name evidence="2" type="ORF">IFM89_019448</name>
</gene>
<dbReference type="InterPro" id="IPR020069">
    <property type="entry name" value="Ribosomal_bL9_C"/>
</dbReference>
<dbReference type="SUPFAM" id="SSF55653">
    <property type="entry name" value="Ribosomal protein L9 C-domain"/>
    <property type="match status" value="1"/>
</dbReference>
<comment type="caution">
    <text evidence="2">The sequence shown here is derived from an EMBL/GenBank/DDBJ whole genome shotgun (WGS) entry which is preliminary data.</text>
</comment>
<reference evidence="2 3" key="1">
    <citation type="submission" date="2020-10" db="EMBL/GenBank/DDBJ databases">
        <title>The Coptis chinensis genome and diversification of protoberbering-type alkaloids.</title>
        <authorList>
            <person name="Wang B."/>
            <person name="Shu S."/>
            <person name="Song C."/>
            <person name="Liu Y."/>
        </authorList>
    </citation>
    <scope>NUCLEOTIDE SEQUENCE [LARGE SCALE GENOMIC DNA]</scope>
    <source>
        <strain evidence="2">HL-2020</strain>
        <tissue evidence="2">Leaf</tissue>
    </source>
</reference>
<dbReference type="Proteomes" id="UP000631114">
    <property type="component" value="Unassembled WGS sequence"/>
</dbReference>